<reference evidence="1 2" key="1">
    <citation type="submission" date="2023-01" db="EMBL/GenBank/DDBJ databases">
        <authorList>
            <person name="Whitehead M."/>
        </authorList>
    </citation>
    <scope>NUCLEOTIDE SEQUENCE [LARGE SCALE GENOMIC DNA]</scope>
</reference>
<sequence length="115" mass="13804">MYLLQKELKEMMQEWNIHRIRKSKNSICCYGRPITMFEIPEEQNTIDFIHTVEISELQLCKNENMYSTNICCDETVYELCNIILAEKRIAIPDDPYSIIDYIYIMLRNTIQEKIN</sequence>
<dbReference type="Proteomes" id="UP001160148">
    <property type="component" value="Unassembled WGS sequence"/>
</dbReference>
<name>A0AAV0Y6P4_9HEMI</name>
<protein>
    <submittedName>
        <fullName evidence="1">Uncharacterized protein</fullName>
    </submittedName>
</protein>
<keyword evidence="2" id="KW-1185">Reference proteome</keyword>
<dbReference type="EMBL" id="CARXXK010001528">
    <property type="protein sequence ID" value="CAI6376619.1"/>
    <property type="molecule type" value="Genomic_DNA"/>
</dbReference>
<dbReference type="AlphaFoldDB" id="A0AAV0Y6P4"/>
<organism evidence="1 2">
    <name type="scientific">Macrosiphum euphorbiae</name>
    <name type="common">potato aphid</name>
    <dbReference type="NCBI Taxonomy" id="13131"/>
    <lineage>
        <taxon>Eukaryota</taxon>
        <taxon>Metazoa</taxon>
        <taxon>Ecdysozoa</taxon>
        <taxon>Arthropoda</taxon>
        <taxon>Hexapoda</taxon>
        <taxon>Insecta</taxon>
        <taxon>Pterygota</taxon>
        <taxon>Neoptera</taxon>
        <taxon>Paraneoptera</taxon>
        <taxon>Hemiptera</taxon>
        <taxon>Sternorrhyncha</taxon>
        <taxon>Aphidomorpha</taxon>
        <taxon>Aphidoidea</taxon>
        <taxon>Aphididae</taxon>
        <taxon>Macrosiphini</taxon>
        <taxon>Macrosiphum</taxon>
    </lineage>
</organism>
<proteinExistence type="predicted"/>
<accession>A0AAV0Y6P4</accession>
<evidence type="ECO:0000313" key="1">
    <source>
        <dbReference type="EMBL" id="CAI6376619.1"/>
    </source>
</evidence>
<comment type="caution">
    <text evidence="1">The sequence shown here is derived from an EMBL/GenBank/DDBJ whole genome shotgun (WGS) entry which is preliminary data.</text>
</comment>
<evidence type="ECO:0000313" key="2">
    <source>
        <dbReference type="Proteomes" id="UP001160148"/>
    </source>
</evidence>
<gene>
    <name evidence="1" type="ORF">MEUPH1_LOCUS29968</name>
</gene>